<dbReference type="GO" id="GO:0003677">
    <property type="term" value="F:DNA binding"/>
    <property type="evidence" value="ECO:0007669"/>
    <property type="project" value="UniProtKB-KW"/>
</dbReference>
<evidence type="ECO:0000256" key="2">
    <source>
        <dbReference type="ARBA" id="ARBA00023172"/>
    </source>
</evidence>
<sequence>MSNIHRNAALPRVADDGLRAPPTDLSPRILSFEISPHPSRTTSSMVAPRVYASSPSSRFLQTPTVSPPSISSPSIETAARPRRTISYAPAPGVYITPSSPRHLTALSLPPLPADRRLLLWTTPHPHLAQSSYDALIPVEYQAKIFQGLFDSLSESTRTSYGAGLLRFTQFCDRLHISENLRMPVPDILISAFVADAFGTCTSDCIRNWLHGLRLWHFFNCAEWHGRDPLVLSLLKTADKQGAPFKRPPRHPITNHHLFALHQDLDLNSPVGAATWACALVAFWGCRRLGELLPSKLTFDPVQHVSRACDLKTSYVNGSKVLTFHIPSTKTSPQGIDCIHTSTNNIFCPVTALENHLRINNLPPSTSLFAYSTSTSYSFLLKSHFLRSISTIFAAHHLNPIFGHSFRIGGTVELLAAGVPPQVIMKLGGWSFLCFLIYWRHLDFIVPAAITRSWAARRAEFARTFHLPLPT</sequence>
<dbReference type="InterPro" id="IPR013762">
    <property type="entry name" value="Integrase-like_cat_sf"/>
</dbReference>
<dbReference type="Gene3D" id="1.10.443.10">
    <property type="entry name" value="Intergrase catalytic core"/>
    <property type="match status" value="1"/>
</dbReference>
<evidence type="ECO:0000313" key="5">
    <source>
        <dbReference type="Proteomes" id="UP000565441"/>
    </source>
</evidence>
<dbReference type="AlphaFoldDB" id="A0A8H5MAB0"/>
<dbReference type="InterPro" id="IPR011010">
    <property type="entry name" value="DNA_brk_join_enz"/>
</dbReference>
<evidence type="ECO:0000256" key="1">
    <source>
        <dbReference type="ARBA" id="ARBA00023125"/>
    </source>
</evidence>
<keyword evidence="1" id="KW-0238">DNA-binding</keyword>
<gene>
    <name evidence="4" type="ORF">D9615_001701</name>
</gene>
<proteinExistence type="predicted"/>
<dbReference type="InterPro" id="IPR010998">
    <property type="entry name" value="Integrase_recombinase_N"/>
</dbReference>
<dbReference type="InterPro" id="IPR052925">
    <property type="entry name" value="Phage_Integrase-like_Recomb"/>
</dbReference>
<dbReference type="SUPFAM" id="SSF56349">
    <property type="entry name" value="DNA breaking-rejoining enzymes"/>
    <property type="match status" value="1"/>
</dbReference>
<feature type="region of interest" description="Disordered" evidence="3">
    <location>
        <begin position="57"/>
        <end position="78"/>
    </location>
</feature>
<organism evidence="4 5">
    <name type="scientific">Tricholomella constricta</name>
    <dbReference type="NCBI Taxonomy" id="117010"/>
    <lineage>
        <taxon>Eukaryota</taxon>
        <taxon>Fungi</taxon>
        <taxon>Dikarya</taxon>
        <taxon>Basidiomycota</taxon>
        <taxon>Agaricomycotina</taxon>
        <taxon>Agaricomycetes</taxon>
        <taxon>Agaricomycetidae</taxon>
        <taxon>Agaricales</taxon>
        <taxon>Tricholomatineae</taxon>
        <taxon>Lyophyllaceae</taxon>
        <taxon>Tricholomella</taxon>
    </lineage>
</organism>
<dbReference type="Gene3D" id="1.10.150.130">
    <property type="match status" value="1"/>
</dbReference>
<dbReference type="EMBL" id="JAACJP010000002">
    <property type="protein sequence ID" value="KAF5386587.1"/>
    <property type="molecule type" value="Genomic_DNA"/>
</dbReference>
<evidence type="ECO:0000256" key="3">
    <source>
        <dbReference type="SAM" id="MobiDB-lite"/>
    </source>
</evidence>
<dbReference type="GO" id="GO:0006310">
    <property type="term" value="P:DNA recombination"/>
    <property type="evidence" value="ECO:0007669"/>
    <property type="project" value="UniProtKB-KW"/>
</dbReference>
<protein>
    <recommendedName>
        <fullName evidence="6">DNA breaking-rejoining enzyme</fullName>
    </recommendedName>
</protein>
<keyword evidence="5" id="KW-1185">Reference proteome</keyword>
<dbReference type="SUPFAM" id="SSF47823">
    <property type="entry name" value="lambda integrase-like, N-terminal domain"/>
    <property type="match status" value="1"/>
</dbReference>
<dbReference type="Proteomes" id="UP000565441">
    <property type="component" value="Unassembled WGS sequence"/>
</dbReference>
<dbReference type="PANTHER" id="PTHR34605">
    <property type="entry name" value="PHAGE_INTEGRASE DOMAIN-CONTAINING PROTEIN"/>
    <property type="match status" value="1"/>
</dbReference>
<keyword evidence="2" id="KW-0233">DNA recombination</keyword>
<dbReference type="PANTHER" id="PTHR34605:SF4">
    <property type="entry name" value="DNA ADENINE METHYLTRANSFERASE"/>
    <property type="match status" value="1"/>
</dbReference>
<evidence type="ECO:0000313" key="4">
    <source>
        <dbReference type="EMBL" id="KAF5386587.1"/>
    </source>
</evidence>
<dbReference type="OrthoDB" id="2506773at2759"/>
<evidence type="ECO:0008006" key="6">
    <source>
        <dbReference type="Google" id="ProtNLM"/>
    </source>
</evidence>
<name>A0A8H5MAB0_9AGAR</name>
<dbReference type="GO" id="GO:0015074">
    <property type="term" value="P:DNA integration"/>
    <property type="evidence" value="ECO:0007669"/>
    <property type="project" value="InterPro"/>
</dbReference>
<accession>A0A8H5MAB0</accession>
<reference evidence="4 5" key="1">
    <citation type="journal article" date="2020" name="ISME J.">
        <title>Uncovering the hidden diversity of litter-decomposition mechanisms in mushroom-forming fungi.</title>
        <authorList>
            <person name="Floudas D."/>
            <person name="Bentzer J."/>
            <person name="Ahren D."/>
            <person name="Johansson T."/>
            <person name="Persson P."/>
            <person name="Tunlid A."/>
        </authorList>
    </citation>
    <scope>NUCLEOTIDE SEQUENCE [LARGE SCALE GENOMIC DNA]</scope>
    <source>
        <strain evidence="4 5">CBS 661.87</strain>
    </source>
</reference>
<comment type="caution">
    <text evidence="4">The sequence shown here is derived from an EMBL/GenBank/DDBJ whole genome shotgun (WGS) entry which is preliminary data.</text>
</comment>